<protein>
    <submittedName>
        <fullName evidence="1">Uncharacterized protein</fullName>
    </submittedName>
</protein>
<evidence type="ECO:0000313" key="2">
    <source>
        <dbReference type="Proteomes" id="UP000019402"/>
    </source>
</evidence>
<dbReference type="EMBL" id="BAMD01000045">
    <property type="protein sequence ID" value="GAF04454.1"/>
    <property type="molecule type" value="Genomic_DNA"/>
</dbReference>
<reference evidence="1 2" key="1">
    <citation type="journal article" date="2014" name="Genome Announc.">
        <title>Draft Genome Sequence of Cytophaga fermentans JCM 21142T, a Facultative Anaerobe Isolated from Marine Mud.</title>
        <authorList>
            <person name="Starns D."/>
            <person name="Oshima K."/>
            <person name="Suda W."/>
            <person name="Iino T."/>
            <person name="Yuki M."/>
            <person name="Inoue J."/>
            <person name="Kitamura K."/>
            <person name="Iida T."/>
            <person name="Darby A."/>
            <person name="Hattori M."/>
            <person name="Ohkuma M."/>
        </authorList>
    </citation>
    <scope>NUCLEOTIDE SEQUENCE [LARGE SCALE GENOMIC DNA]</scope>
    <source>
        <strain evidence="1 2">JCM 21142</strain>
    </source>
</reference>
<accession>W7YPT2</accession>
<keyword evidence="2" id="KW-1185">Reference proteome</keyword>
<proteinExistence type="predicted"/>
<name>W7YPT2_9BACT</name>
<dbReference type="STRING" id="869213.GCA_000517085_03830"/>
<organism evidence="1 2">
    <name type="scientific">Saccharicrinis fermentans DSM 9555 = JCM 21142</name>
    <dbReference type="NCBI Taxonomy" id="869213"/>
    <lineage>
        <taxon>Bacteria</taxon>
        <taxon>Pseudomonadati</taxon>
        <taxon>Bacteroidota</taxon>
        <taxon>Bacteroidia</taxon>
        <taxon>Marinilabiliales</taxon>
        <taxon>Marinilabiliaceae</taxon>
        <taxon>Saccharicrinis</taxon>
    </lineage>
</organism>
<dbReference type="AlphaFoldDB" id="W7YPT2"/>
<evidence type="ECO:0000313" key="1">
    <source>
        <dbReference type="EMBL" id="GAF04454.1"/>
    </source>
</evidence>
<dbReference type="Proteomes" id="UP000019402">
    <property type="component" value="Unassembled WGS sequence"/>
</dbReference>
<comment type="caution">
    <text evidence="1">The sequence shown here is derived from an EMBL/GenBank/DDBJ whole genome shotgun (WGS) entry which is preliminary data.</text>
</comment>
<sequence>MTLPQNNSSINITINDNAEEATLVVSAKNNLAQETRETRTKLVNFARCIWKYRRIKSKFKID</sequence>
<gene>
    <name evidence="1" type="ORF">JCM21142_83161</name>
</gene>